<feature type="compositionally biased region" description="Acidic residues" evidence="1">
    <location>
        <begin position="117"/>
        <end position="129"/>
    </location>
</feature>
<dbReference type="EMBL" id="QFBC01000003">
    <property type="protein sequence ID" value="PWE56581.1"/>
    <property type="molecule type" value="Genomic_DNA"/>
</dbReference>
<evidence type="ECO:0000256" key="1">
    <source>
        <dbReference type="SAM" id="MobiDB-lite"/>
    </source>
</evidence>
<feature type="compositionally biased region" description="Basic and acidic residues" evidence="1">
    <location>
        <begin position="130"/>
        <end position="139"/>
    </location>
</feature>
<feature type="region of interest" description="Disordered" evidence="1">
    <location>
        <begin position="292"/>
        <end position="350"/>
    </location>
</feature>
<dbReference type="AlphaFoldDB" id="A0A2U2DTF1"/>
<gene>
    <name evidence="3" type="ORF">DEM27_09400</name>
</gene>
<dbReference type="OrthoDB" id="8456606at2"/>
<evidence type="ECO:0000313" key="4">
    <source>
        <dbReference type="Proteomes" id="UP000245252"/>
    </source>
</evidence>
<feature type="region of interest" description="Disordered" evidence="1">
    <location>
        <begin position="104"/>
        <end position="169"/>
    </location>
</feature>
<organism evidence="3 4">
    <name type="scientific">Metarhizobium album</name>
    <dbReference type="NCBI Taxonomy" id="2182425"/>
    <lineage>
        <taxon>Bacteria</taxon>
        <taxon>Pseudomonadati</taxon>
        <taxon>Pseudomonadota</taxon>
        <taxon>Alphaproteobacteria</taxon>
        <taxon>Hyphomicrobiales</taxon>
        <taxon>Rhizobiaceae</taxon>
        <taxon>Metarhizobium</taxon>
    </lineage>
</organism>
<accession>A0A2U2DTF1</accession>
<comment type="caution">
    <text evidence="3">The sequence shown here is derived from an EMBL/GenBank/DDBJ whole genome shotgun (WGS) entry which is preliminary data.</text>
</comment>
<name>A0A2U2DTF1_9HYPH</name>
<feature type="transmembrane region" description="Helical" evidence="2">
    <location>
        <begin position="12"/>
        <end position="33"/>
    </location>
</feature>
<proteinExistence type="predicted"/>
<keyword evidence="2" id="KW-0472">Membrane</keyword>
<protein>
    <submittedName>
        <fullName evidence="3">Flagellar biosynthesis protein FliO</fullName>
    </submittedName>
</protein>
<evidence type="ECO:0000313" key="3">
    <source>
        <dbReference type="EMBL" id="PWE56581.1"/>
    </source>
</evidence>
<keyword evidence="3" id="KW-0969">Cilium</keyword>
<reference evidence="3 4" key="1">
    <citation type="submission" date="2018-05" db="EMBL/GenBank/DDBJ databases">
        <title>The draft genome of strain NS-104.</title>
        <authorList>
            <person name="Hang P."/>
            <person name="Jiang J."/>
        </authorList>
    </citation>
    <scope>NUCLEOTIDE SEQUENCE [LARGE SCALE GENOMIC DNA]</scope>
    <source>
        <strain evidence="3 4">NS-104</strain>
    </source>
</reference>
<keyword evidence="3" id="KW-0966">Cell projection</keyword>
<feature type="region of interest" description="Disordered" evidence="1">
    <location>
        <begin position="230"/>
        <end position="271"/>
    </location>
</feature>
<evidence type="ECO:0000256" key="2">
    <source>
        <dbReference type="SAM" id="Phobius"/>
    </source>
</evidence>
<keyword evidence="2" id="KW-0812">Transmembrane</keyword>
<dbReference type="Proteomes" id="UP000245252">
    <property type="component" value="Unassembled WGS sequence"/>
</dbReference>
<feature type="compositionally biased region" description="Low complexity" evidence="1">
    <location>
        <begin position="313"/>
        <end position="325"/>
    </location>
</feature>
<keyword evidence="3" id="KW-0282">Flagellum</keyword>
<dbReference type="RefSeq" id="WP_109457957.1">
    <property type="nucleotide sequence ID" value="NZ_QFBC01000003.1"/>
</dbReference>
<sequence length="350" mass="38494">MEDLIATYGGRLLVAVAGVGIALVCLVFVLRFIRNRAPAPFLRGGRNRQPRLQVLDAAAIDARRRLVLIRRDDVEHLVMIGGPTDIVIETRIRAGGSIAAAVEDEDDRRHEDYYSATDDDFIADEEENQEDYRRDDDRPVPPVARTAAASNPPARLSGTSNPAAEWRNRAEAVTEPVVVTPPAMETRQRSLDLDRPVPATRAEEPAVAVSRPAALNPLEAARRKLFPAEREKAAVQPVATPVQKSVPTERATATPERQQTPVAGRASAANIGSEIDDFERMLEAEMAARLEANRGPGQSRDTAQTPRPVTVVQQASRPQQQQPAANDREQRAMQQEMARIFGESAPRYDK</sequence>
<keyword evidence="4" id="KW-1185">Reference proteome</keyword>
<keyword evidence="2" id="KW-1133">Transmembrane helix</keyword>